<dbReference type="GO" id="GO:0003676">
    <property type="term" value="F:nucleic acid binding"/>
    <property type="evidence" value="ECO:0007669"/>
    <property type="project" value="InterPro"/>
</dbReference>
<reference evidence="1" key="1">
    <citation type="submission" date="2025-08" db="UniProtKB">
        <authorList>
            <consortium name="RefSeq"/>
        </authorList>
    </citation>
    <scope>IDENTIFICATION</scope>
</reference>
<sequence>MVQEVLDSYKDDPKVQELIAKLSIDPHAESVSHPYNAAQIAQIFLDHVCKLHGAPCSIVSDRGPIFVSLYMTGQKPKEWSKWPPMEEFWYNTNFQSAINMTPFKALYGYELPLPTFELVAQSKVEAVDQMLKDRQIVNKQLKENLVKAQIRMK</sequence>
<protein>
    <submittedName>
        <fullName evidence="1">Uncharacterized protein</fullName>
    </submittedName>
</protein>
<dbReference type="AlphaFoldDB" id="A0A1S4BA98"/>
<dbReference type="Gene3D" id="3.30.420.10">
    <property type="entry name" value="Ribonuclease H-like superfamily/Ribonuclease H"/>
    <property type="match status" value="1"/>
</dbReference>
<proteinExistence type="predicted"/>
<dbReference type="InterPro" id="IPR036397">
    <property type="entry name" value="RNaseH_sf"/>
</dbReference>
<dbReference type="PANTHER" id="PTHR45835">
    <property type="entry name" value="YALI0A06105P"/>
    <property type="match status" value="1"/>
</dbReference>
<dbReference type="RefSeq" id="XP_016485794.1">
    <property type="nucleotide sequence ID" value="XM_016630308.1"/>
</dbReference>
<dbReference type="KEGG" id="nta:107806194"/>
<name>A0A1S4BA98_TOBAC</name>
<accession>A0A1S4BA98</accession>
<evidence type="ECO:0000313" key="1">
    <source>
        <dbReference type="RefSeq" id="XP_016485794.1"/>
    </source>
</evidence>
<dbReference type="PANTHER" id="PTHR45835:SF104">
    <property type="entry name" value="PROTEIN NYNRIN-LIKE"/>
    <property type="match status" value="1"/>
</dbReference>
<dbReference type="STRING" id="4097.A0A1S4BA98"/>
<dbReference type="InterPro" id="IPR012337">
    <property type="entry name" value="RNaseH-like_sf"/>
</dbReference>
<dbReference type="PaxDb" id="4097-A0A1S4BA98"/>
<gene>
    <name evidence="1" type="primary">LOC107806194</name>
</gene>
<dbReference type="SUPFAM" id="SSF53098">
    <property type="entry name" value="Ribonuclease H-like"/>
    <property type="match status" value="1"/>
</dbReference>
<organism evidence="1">
    <name type="scientific">Nicotiana tabacum</name>
    <name type="common">Common tobacco</name>
    <dbReference type="NCBI Taxonomy" id="4097"/>
    <lineage>
        <taxon>Eukaryota</taxon>
        <taxon>Viridiplantae</taxon>
        <taxon>Streptophyta</taxon>
        <taxon>Embryophyta</taxon>
        <taxon>Tracheophyta</taxon>
        <taxon>Spermatophyta</taxon>
        <taxon>Magnoliopsida</taxon>
        <taxon>eudicotyledons</taxon>
        <taxon>Gunneridae</taxon>
        <taxon>Pentapetalae</taxon>
        <taxon>asterids</taxon>
        <taxon>lamiids</taxon>
        <taxon>Solanales</taxon>
        <taxon>Solanaceae</taxon>
        <taxon>Nicotianoideae</taxon>
        <taxon>Nicotianeae</taxon>
        <taxon>Nicotiana</taxon>
    </lineage>
</organism>
<dbReference type="OrthoDB" id="1434935at2759"/>